<accession>A0A0C2QXQ5</accession>
<evidence type="ECO:0000313" key="1">
    <source>
        <dbReference type="EMBL" id="KIL42835.1"/>
    </source>
</evidence>
<comment type="caution">
    <text evidence="1">The sequence shown here is derived from an EMBL/GenBank/DDBJ whole genome shotgun (WGS) entry which is preliminary data.</text>
</comment>
<dbReference type="REBASE" id="130531">
    <property type="entry name" value="JalJYORF34640P"/>
</dbReference>
<dbReference type="Proteomes" id="UP000031950">
    <property type="component" value="Unassembled WGS sequence"/>
</dbReference>
<proteinExistence type="predicted"/>
<keyword evidence="2" id="KW-1185">Reference proteome</keyword>
<protein>
    <submittedName>
        <fullName evidence="1">Uncharacterized protein</fullName>
    </submittedName>
</protein>
<dbReference type="RefSeq" id="WP_041123950.1">
    <property type="nucleotide sequence ID" value="NZ_JXRQ01000030.1"/>
</dbReference>
<sequence>MNKTFHIYGDNIVECSRTLKYIINGFPKNSIKGVSKDLSNISTPRFRINSHLGVFLFIFFPGTNATRWNKDVYKDFVLEAGGAIKEGADALLTEIDENKEVPLLALEFSAALPAGNNTWQRSGRALSLSQAGIPYFYLVHIGGKEYIKETGSLSTRFPNPALSLSFSLNTLTTSVPSLFVYSEAPEADDIHRKNFDACYGTETFSSLLYKLIIDKPIDDELTELYNKNVEFLEKRTALIKKHAFSPKEYSSILKSEDPYETLRTLTRNKKIKWNKKLASKIRLNFNGSSSHPMLRLLKDLEDHSYALLTKDIPCTFVPAENRKKLADHVCNNLYKNKITEDFKKWIYKEEDLVVCVINGFKPKGDDSRPDRGLAPLSKMLLNNDLLTIVIGTAKPEVWTNLDKSPPLLLRNGLWQSIFHFSDGILVDTPTRIGYEKNTYYKNHWTEHLKKPSKSKETILNIKDFPIKVGEHDVDTAIHILFSYVGQHFECVCNPPGGDWSGISLLKRGVEYRWTSMNRVSKENTKRPDHIYQMIYNKKPTLLLIESKGVKSELYKHKEENVGTGMVKYLENLLNREYTASKSEDYKWKASSGNLSLDYFKTYTAVAYLLKQPLKNEIEDVKNLLEFSQSQLIFILDLKVKKSVIHIFSIEKDAYEYGCYLAQTLNNAEVEIIVHKP</sequence>
<dbReference type="AlphaFoldDB" id="A0A0C2QXQ5"/>
<gene>
    <name evidence="1" type="ORF">KP77_34650</name>
</gene>
<name>A0A0C2QXQ5_9BACL</name>
<dbReference type="PATRIC" id="fig|135826.4.peg.3441"/>
<organism evidence="1 2">
    <name type="scientific">Jeotgalibacillus alimentarius</name>
    <dbReference type="NCBI Taxonomy" id="135826"/>
    <lineage>
        <taxon>Bacteria</taxon>
        <taxon>Bacillati</taxon>
        <taxon>Bacillota</taxon>
        <taxon>Bacilli</taxon>
        <taxon>Bacillales</taxon>
        <taxon>Caryophanaceae</taxon>
        <taxon>Jeotgalibacillus</taxon>
    </lineage>
</organism>
<dbReference type="OrthoDB" id="2077880at2"/>
<evidence type="ECO:0000313" key="2">
    <source>
        <dbReference type="Proteomes" id="UP000031950"/>
    </source>
</evidence>
<reference evidence="1 2" key="1">
    <citation type="submission" date="2015-01" db="EMBL/GenBank/DDBJ databases">
        <title>Genome sequence of Jeotgalibacillus alimentarius.</title>
        <authorList>
            <person name="Goh K.M."/>
            <person name="Chan K.-G."/>
            <person name="Yaakop A.S."/>
            <person name="Ee R."/>
            <person name="Gan H.M."/>
            <person name="Chan C.S."/>
        </authorList>
    </citation>
    <scope>NUCLEOTIDE SEQUENCE [LARGE SCALE GENOMIC DNA]</scope>
    <source>
        <strain evidence="1 2">YKJ-13</strain>
    </source>
</reference>
<dbReference type="EMBL" id="JXRQ01000030">
    <property type="protein sequence ID" value="KIL42835.1"/>
    <property type="molecule type" value="Genomic_DNA"/>
</dbReference>